<keyword evidence="4" id="KW-1185">Reference proteome</keyword>
<gene>
    <name evidence="2" type="ORF">C1SCF055_LOCUS32781</name>
</gene>
<feature type="non-terminal residue" evidence="2">
    <location>
        <position position="1"/>
    </location>
</feature>
<evidence type="ECO:0000313" key="4">
    <source>
        <dbReference type="Proteomes" id="UP001152797"/>
    </source>
</evidence>
<reference evidence="2" key="1">
    <citation type="submission" date="2022-10" db="EMBL/GenBank/DDBJ databases">
        <authorList>
            <person name="Chen Y."/>
            <person name="Dougan E. K."/>
            <person name="Chan C."/>
            <person name="Rhodes N."/>
            <person name="Thang M."/>
        </authorList>
    </citation>
    <scope>NUCLEOTIDE SEQUENCE</scope>
</reference>
<feature type="non-terminal residue" evidence="2">
    <location>
        <position position="157"/>
    </location>
</feature>
<evidence type="ECO:0000313" key="3">
    <source>
        <dbReference type="EMBL" id="CAL4794526.1"/>
    </source>
</evidence>
<name>A0A9P1GEA4_9DINO</name>
<dbReference type="EMBL" id="CAMXCT010004000">
    <property type="protein sequence ID" value="CAI4007214.1"/>
    <property type="molecule type" value="Genomic_DNA"/>
</dbReference>
<comment type="caution">
    <text evidence="2">The sequence shown here is derived from an EMBL/GenBank/DDBJ whole genome shotgun (WGS) entry which is preliminary data.</text>
</comment>
<dbReference type="EMBL" id="CAMXCT020004000">
    <property type="protein sequence ID" value="CAL1160589.1"/>
    <property type="molecule type" value="Genomic_DNA"/>
</dbReference>
<dbReference type="AlphaFoldDB" id="A0A9P1GEA4"/>
<evidence type="ECO:0000313" key="2">
    <source>
        <dbReference type="EMBL" id="CAI4007214.1"/>
    </source>
</evidence>
<evidence type="ECO:0000256" key="1">
    <source>
        <dbReference type="SAM" id="MobiDB-lite"/>
    </source>
</evidence>
<feature type="region of interest" description="Disordered" evidence="1">
    <location>
        <begin position="95"/>
        <end position="122"/>
    </location>
</feature>
<organism evidence="2">
    <name type="scientific">Cladocopium goreaui</name>
    <dbReference type="NCBI Taxonomy" id="2562237"/>
    <lineage>
        <taxon>Eukaryota</taxon>
        <taxon>Sar</taxon>
        <taxon>Alveolata</taxon>
        <taxon>Dinophyceae</taxon>
        <taxon>Suessiales</taxon>
        <taxon>Symbiodiniaceae</taxon>
        <taxon>Cladocopium</taxon>
    </lineage>
</organism>
<protein>
    <submittedName>
        <fullName evidence="3">Signal peptide, CUB and EGF-like domain-containing protein 1</fullName>
    </submittedName>
</protein>
<sequence length="157" mass="17224">PSNSCRIAMIPRTSFASHVLLDITPRSLKMGVGKPSCVEAAPWAPHSPREPRWHVILALKVNIKMKRRQVPANAAKLANTKVSLARPTAEAALGRRRRWASVPSRSPTVDARRAESISGPKSGKMDQTLSAWVAMTACIALSPQLCRISEMENHNWA</sequence>
<dbReference type="Proteomes" id="UP001152797">
    <property type="component" value="Unassembled WGS sequence"/>
</dbReference>
<accession>A0A9P1GEA4</accession>
<dbReference type="EMBL" id="CAMXCT030004000">
    <property type="protein sequence ID" value="CAL4794526.1"/>
    <property type="molecule type" value="Genomic_DNA"/>
</dbReference>
<reference evidence="3 4" key="2">
    <citation type="submission" date="2024-05" db="EMBL/GenBank/DDBJ databases">
        <authorList>
            <person name="Chen Y."/>
            <person name="Shah S."/>
            <person name="Dougan E. K."/>
            <person name="Thang M."/>
            <person name="Chan C."/>
        </authorList>
    </citation>
    <scope>NUCLEOTIDE SEQUENCE [LARGE SCALE GENOMIC DNA]</scope>
</reference>
<proteinExistence type="predicted"/>